<reference evidence="2 3" key="1">
    <citation type="journal article" date="2011" name="J. Bacteriol.">
        <title>Complete genome sequence of the type strain Cupriavidus necator N-1.</title>
        <authorList>
            <person name="Poehlein A."/>
            <person name="Kusian B."/>
            <person name="Friedrich B."/>
            <person name="Daniel R."/>
            <person name="Bowien B."/>
        </authorList>
    </citation>
    <scope>NUCLEOTIDE SEQUENCE [LARGE SCALE GENOMIC DNA]</scope>
    <source>
        <strain evidence="3">ATCC 43291 / DSM 13513 / CCUG 52238 / LMG 8453 / N-1</strain>
    </source>
</reference>
<evidence type="ECO:0000313" key="3">
    <source>
        <dbReference type="Proteomes" id="UP000006798"/>
    </source>
</evidence>
<dbReference type="Proteomes" id="UP000006798">
    <property type="component" value="Chromosome 1"/>
</dbReference>
<dbReference type="PANTHER" id="PTHR34404">
    <property type="entry name" value="REGULATORY PROTEIN, FMDB FAMILY"/>
    <property type="match status" value="1"/>
</dbReference>
<dbReference type="NCBIfam" id="TIGR02605">
    <property type="entry name" value="CxxC_CxxC_SSSS"/>
    <property type="match status" value="1"/>
</dbReference>
<dbReference type="AlphaFoldDB" id="G0EVD3"/>
<dbReference type="HOGENOM" id="CLU_136025_0_0_4"/>
<name>G0EVD3_CUPNN</name>
<dbReference type="InterPro" id="IPR013429">
    <property type="entry name" value="Regulatory_FmdB_Zinc_ribbon"/>
</dbReference>
<dbReference type="Pfam" id="PF09723">
    <property type="entry name" value="Zn_ribbon_8"/>
    <property type="match status" value="1"/>
</dbReference>
<dbReference type="EMBL" id="CP002877">
    <property type="protein sequence ID" value="AEI75837.1"/>
    <property type="molecule type" value="Genomic_DNA"/>
</dbReference>
<dbReference type="SMART" id="SM00834">
    <property type="entry name" value="CxxC_CXXC_SSSS"/>
    <property type="match status" value="1"/>
</dbReference>
<organism evidence="2 3">
    <name type="scientific">Cupriavidus necator (strain ATCC 43291 / DSM 13513 / CCUG 52238 / LMG 8453 / N-1)</name>
    <name type="common">Ralstonia eutropha</name>
    <dbReference type="NCBI Taxonomy" id="1042878"/>
    <lineage>
        <taxon>Bacteria</taxon>
        <taxon>Pseudomonadati</taxon>
        <taxon>Pseudomonadota</taxon>
        <taxon>Betaproteobacteria</taxon>
        <taxon>Burkholderiales</taxon>
        <taxon>Burkholderiaceae</taxon>
        <taxon>Cupriavidus</taxon>
    </lineage>
</organism>
<dbReference type="KEGG" id="cnc:CNE_1c04720"/>
<proteinExistence type="predicted"/>
<evidence type="ECO:0000259" key="1">
    <source>
        <dbReference type="SMART" id="SM00834"/>
    </source>
</evidence>
<gene>
    <name evidence="2" type="ordered locus">CNE_1c04720</name>
</gene>
<evidence type="ECO:0000313" key="2">
    <source>
        <dbReference type="EMBL" id="AEI75837.1"/>
    </source>
</evidence>
<dbReference type="PANTHER" id="PTHR34404:SF2">
    <property type="entry name" value="CONSERVED SERINE RICH PROTEIN"/>
    <property type="match status" value="1"/>
</dbReference>
<protein>
    <recommendedName>
        <fullName evidence="1">Putative regulatory protein FmdB zinc ribbon domain-containing protein</fullName>
    </recommendedName>
</protein>
<accession>G0EVD3</accession>
<feature type="domain" description="Putative regulatory protein FmdB zinc ribbon" evidence="1">
    <location>
        <begin position="21"/>
        <end position="63"/>
    </location>
</feature>
<sequence>MARGDVRLCTDSEVFSRNNTMPIYAYRCDACGHGRDVLQKMSDAPLTDCPSCGVAGSFKKQLTAAGFQLKGSGWYVTDFRGGSASAPAATGAAGGTSAAAASAPAAAESSASPASSASATPAAAGGCGSACACH</sequence>